<dbReference type="Proteomes" id="UP001516400">
    <property type="component" value="Unassembled WGS sequence"/>
</dbReference>
<reference evidence="1 2" key="1">
    <citation type="journal article" date="2021" name="BMC Biol.">
        <title>Horizontally acquired antibacterial genes associated with adaptive radiation of ladybird beetles.</title>
        <authorList>
            <person name="Li H.S."/>
            <person name="Tang X.F."/>
            <person name="Huang Y.H."/>
            <person name="Xu Z.Y."/>
            <person name="Chen M.L."/>
            <person name="Du X.Y."/>
            <person name="Qiu B.Y."/>
            <person name="Chen P.T."/>
            <person name="Zhang W."/>
            <person name="Slipinski A."/>
            <person name="Escalona H.E."/>
            <person name="Waterhouse R.M."/>
            <person name="Zwick A."/>
            <person name="Pang H."/>
        </authorList>
    </citation>
    <scope>NUCLEOTIDE SEQUENCE [LARGE SCALE GENOMIC DNA]</scope>
    <source>
        <strain evidence="1">SYSU2018</strain>
    </source>
</reference>
<keyword evidence="2" id="KW-1185">Reference proteome</keyword>
<proteinExistence type="predicted"/>
<accession>A0ABD2MJE8</accession>
<name>A0ABD2MJE8_9CUCU</name>
<comment type="caution">
    <text evidence="1">The sequence shown here is derived from an EMBL/GenBank/DDBJ whole genome shotgun (WGS) entry which is preliminary data.</text>
</comment>
<dbReference type="EMBL" id="JABFTP020000001">
    <property type="protein sequence ID" value="KAL3266497.1"/>
    <property type="molecule type" value="Genomic_DNA"/>
</dbReference>
<evidence type="ECO:0000313" key="1">
    <source>
        <dbReference type="EMBL" id="KAL3266497.1"/>
    </source>
</evidence>
<dbReference type="AlphaFoldDB" id="A0ABD2MJE8"/>
<evidence type="ECO:0000313" key="2">
    <source>
        <dbReference type="Proteomes" id="UP001516400"/>
    </source>
</evidence>
<gene>
    <name evidence="1" type="ORF">HHI36_010667</name>
</gene>
<organism evidence="1 2">
    <name type="scientific">Cryptolaemus montrouzieri</name>
    <dbReference type="NCBI Taxonomy" id="559131"/>
    <lineage>
        <taxon>Eukaryota</taxon>
        <taxon>Metazoa</taxon>
        <taxon>Ecdysozoa</taxon>
        <taxon>Arthropoda</taxon>
        <taxon>Hexapoda</taxon>
        <taxon>Insecta</taxon>
        <taxon>Pterygota</taxon>
        <taxon>Neoptera</taxon>
        <taxon>Endopterygota</taxon>
        <taxon>Coleoptera</taxon>
        <taxon>Polyphaga</taxon>
        <taxon>Cucujiformia</taxon>
        <taxon>Coccinelloidea</taxon>
        <taxon>Coccinellidae</taxon>
        <taxon>Scymninae</taxon>
        <taxon>Scymnini</taxon>
        <taxon>Cryptolaemus</taxon>
    </lineage>
</organism>
<protein>
    <submittedName>
        <fullName evidence="1">Uncharacterized protein</fullName>
    </submittedName>
</protein>
<sequence>MESMMKRMREQMNALLNRFGSGNGTSITDVEDLPGFAFPSIPELDLGKGNTTSVTKVIDGHKVVINETRYGKEDEHGGAFFKVRVIEVKPEKPDVEVDTVAAPRDVESVENSQENEIPKKAETEAPYGNLESFDDIDYTIRPKTFPTFNRWANQEDFDEDNRIDGPLASPMKPYDLSRDTYVNKLLAHKGHRRNPDAEFVDTIQKGHDLSHDIMVNKLMADQAVLPDPESEFIPRNTRLFEKYINPR</sequence>